<accession>A0A5N6V6U2</accession>
<sequence>MPPIRLFQHVSSMLAPANLAYVSGVFACSAGFSLSSFLSTTWDQSRTNSPYMIPYRVCMSSELRCMALAEHSNILPPWRLGHLSFVAYICLDMFFFLHDVSSVSPSMRSMNCLPGCDMLPADRVN</sequence>
<reference evidence="2 3" key="1">
    <citation type="submission" date="2019-04" db="EMBL/GenBank/DDBJ databases">
        <title>Friends and foes A comparative genomics study of 23 Aspergillus species from section Flavi.</title>
        <authorList>
            <consortium name="DOE Joint Genome Institute"/>
            <person name="Kjaerbolling I."/>
            <person name="Vesth T."/>
            <person name="Frisvad J.C."/>
            <person name="Nybo J.L."/>
            <person name="Theobald S."/>
            <person name="Kildgaard S."/>
            <person name="Isbrandt T."/>
            <person name="Kuo A."/>
            <person name="Sato A."/>
            <person name="Lyhne E.K."/>
            <person name="Kogle M.E."/>
            <person name="Wiebenga A."/>
            <person name="Kun R.S."/>
            <person name="Lubbers R.J."/>
            <person name="Makela M.R."/>
            <person name="Barry K."/>
            <person name="Chovatia M."/>
            <person name="Clum A."/>
            <person name="Daum C."/>
            <person name="Haridas S."/>
            <person name="He G."/>
            <person name="LaButti K."/>
            <person name="Lipzen A."/>
            <person name="Mondo S."/>
            <person name="Riley R."/>
            <person name="Salamov A."/>
            <person name="Simmons B.A."/>
            <person name="Magnuson J.K."/>
            <person name="Henrissat B."/>
            <person name="Mortensen U.H."/>
            <person name="Larsen T.O."/>
            <person name="Devries R.P."/>
            <person name="Grigoriev I.V."/>
            <person name="Machida M."/>
            <person name="Baker S.E."/>
            <person name="Andersen M.R."/>
        </authorList>
    </citation>
    <scope>NUCLEOTIDE SEQUENCE [LARGE SCALE GENOMIC DNA]</scope>
    <source>
        <strain evidence="2 3">CBS 117626</strain>
    </source>
</reference>
<dbReference type="OrthoDB" id="10556712at2759"/>
<feature type="transmembrane region" description="Helical" evidence="1">
    <location>
        <begin position="20"/>
        <end position="42"/>
    </location>
</feature>
<keyword evidence="1" id="KW-1133">Transmembrane helix</keyword>
<protein>
    <submittedName>
        <fullName evidence="2">Uncharacterized protein</fullName>
    </submittedName>
</protein>
<dbReference type="PROSITE" id="PS51257">
    <property type="entry name" value="PROKAR_LIPOPROTEIN"/>
    <property type="match status" value="1"/>
</dbReference>
<evidence type="ECO:0000256" key="1">
    <source>
        <dbReference type="SAM" id="Phobius"/>
    </source>
</evidence>
<evidence type="ECO:0000313" key="2">
    <source>
        <dbReference type="EMBL" id="KAE8165631.1"/>
    </source>
</evidence>
<name>A0A5N6V6U2_ASPTM</name>
<dbReference type="Proteomes" id="UP000326950">
    <property type="component" value="Unassembled WGS sequence"/>
</dbReference>
<dbReference type="EMBL" id="ML738599">
    <property type="protein sequence ID" value="KAE8165631.1"/>
    <property type="molecule type" value="Genomic_DNA"/>
</dbReference>
<keyword evidence="3" id="KW-1185">Reference proteome</keyword>
<keyword evidence="1" id="KW-0472">Membrane</keyword>
<gene>
    <name evidence="2" type="ORF">BDV40DRAFT_58613</name>
</gene>
<organism evidence="2 3">
    <name type="scientific">Aspergillus tamarii</name>
    <dbReference type="NCBI Taxonomy" id="41984"/>
    <lineage>
        <taxon>Eukaryota</taxon>
        <taxon>Fungi</taxon>
        <taxon>Dikarya</taxon>
        <taxon>Ascomycota</taxon>
        <taxon>Pezizomycotina</taxon>
        <taxon>Eurotiomycetes</taxon>
        <taxon>Eurotiomycetidae</taxon>
        <taxon>Eurotiales</taxon>
        <taxon>Aspergillaceae</taxon>
        <taxon>Aspergillus</taxon>
        <taxon>Aspergillus subgen. Circumdati</taxon>
    </lineage>
</organism>
<keyword evidence="1" id="KW-0812">Transmembrane</keyword>
<proteinExistence type="predicted"/>
<evidence type="ECO:0000313" key="3">
    <source>
        <dbReference type="Proteomes" id="UP000326950"/>
    </source>
</evidence>
<dbReference type="AlphaFoldDB" id="A0A5N6V6U2"/>